<evidence type="ECO:0000256" key="3">
    <source>
        <dbReference type="PROSITE-ProRule" id="PRU00023"/>
    </source>
</evidence>
<keyword evidence="6" id="KW-1185">Reference proteome</keyword>
<dbReference type="InterPro" id="IPR002110">
    <property type="entry name" value="Ankyrin_rpt"/>
</dbReference>
<dbReference type="SMART" id="SM00248">
    <property type="entry name" value="ANK"/>
    <property type="match status" value="7"/>
</dbReference>
<evidence type="ECO:0000256" key="1">
    <source>
        <dbReference type="ARBA" id="ARBA00022737"/>
    </source>
</evidence>
<dbReference type="InterPro" id="IPR036770">
    <property type="entry name" value="Ankyrin_rpt-contain_sf"/>
</dbReference>
<dbReference type="AlphaFoldDB" id="A0A6N4SLL4"/>
<accession>A0A6N4SLL4</accession>
<keyword evidence="2 3" id="KW-0040">ANK repeat</keyword>
<dbReference type="PANTHER" id="PTHR24198">
    <property type="entry name" value="ANKYRIN REPEAT AND PROTEIN KINASE DOMAIN-CONTAINING PROTEIN"/>
    <property type="match status" value="1"/>
</dbReference>
<proteinExistence type="predicted"/>
<protein>
    <submittedName>
        <fullName evidence="5">Ankyrin repeat-containing protein</fullName>
    </submittedName>
</protein>
<dbReference type="Pfam" id="PF12796">
    <property type="entry name" value="Ank_2"/>
    <property type="match status" value="2"/>
</dbReference>
<evidence type="ECO:0000313" key="5">
    <source>
        <dbReference type="EMBL" id="GAM40612.1"/>
    </source>
</evidence>
<comment type="caution">
    <text evidence="5">The sequence shown here is derived from an EMBL/GenBank/DDBJ whole genome shotgun (WGS) entry which is preliminary data.</text>
</comment>
<organism evidence="5 6">
    <name type="scientific">Talaromyces pinophilus</name>
    <name type="common">Penicillium pinophilum</name>
    <dbReference type="NCBI Taxonomy" id="128442"/>
    <lineage>
        <taxon>Eukaryota</taxon>
        <taxon>Fungi</taxon>
        <taxon>Dikarya</taxon>
        <taxon>Ascomycota</taxon>
        <taxon>Pezizomycotina</taxon>
        <taxon>Eurotiomycetes</taxon>
        <taxon>Eurotiomycetidae</taxon>
        <taxon>Eurotiales</taxon>
        <taxon>Trichocomaceae</taxon>
        <taxon>Talaromyces</taxon>
        <taxon>Talaromyces sect. Talaromyces</taxon>
    </lineage>
</organism>
<reference evidence="6" key="1">
    <citation type="journal article" date="2015" name="Genome Announc.">
        <title>Draft genome sequence of Talaromyces cellulolyticus strain Y-94, a source of lignocellulosic biomass-degrading enzymes.</title>
        <authorList>
            <person name="Fujii T."/>
            <person name="Koike H."/>
            <person name="Sawayama S."/>
            <person name="Yano S."/>
            <person name="Inoue H."/>
        </authorList>
    </citation>
    <scope>NUCLEOTIDE SEQUENCE [LARGE SCALE GENOMIC DNA]</scope>
    <source>
        <strain evidence="6">Y-94</strain>
    </source>
</reference>
<evidence type="ECO:0000256" key="2">
    <source>
        <dbReference type="ARBA" id="ARBA00023043"/>
    </source>
</evidence>
<dbReference type="Proteomes" id="UP000053095">
    <property type="component" value="Unassembled WGS sequence"/>
</dbReference>
<dbReference type="PROSITE" id="PS50297">
    <property type="entry name" value="ANK_REP_REGION"/>
    <property type="match status" value="4"/>
</dbReference>
<evidence type="ECO:0000259" key="4">
    <source>
        <dbReference type="Pfam" id="PF14420"/>
    </source>
</evidence>
<name>A0A6N4SLL4_TALPI</name>
<feature type="domain" description="Clr5" evidence="4">
    <location>
        <begin position="10"/>
        <end position="62"/>
    </location>
</feature>
<dbReference type="Gene3D" id="1.25.40.20">
    <property type="entry name" value="Ankyrin repeat-containing domain"/>
    <property type="match status" value="2"/>
</dbReference>
<dbReference type="PANTHER" id="PTHR24198:SF165">
    <property type="entry name" value="ANKYRIN REPEAT-CONTAINING PROTEIN-RELATED"/>
    <property type="match status" value="1"/>
</dbReference>
<sequence>MSTKAPRIPASVWDGYREEITALYTAPDGTLEKVMDAMKARHGFQPTKSQYLTKLNRWDLQKYANALDYTYADQQIKKRALEGKDTAFNIRGKKMSRKDMEREIGRNTTLTSRLQYVKDIPKPEGVQVFTPSGEENCDSITLEANIDNSSEFQALTVQMFHDQFFQSTIYNMPDSHRVQVDILRNPKFGVKLLQMALGDRLKLEDADMFLLIRNPFTGRQTRRNLASYFPPRDDKDDTISCPFRSVDLDMPPQVVALQILLQYFICLTNNDALEDSHLFDAVNWLLEKFDRSLFTYIFDLRTTTSKIFMRKILAASVNSGDTRLVEDILHRGLDFDYRHPHPYEKNLQERYHGALVDLSPLCRKTVERNIENGMFDSAESNDDFWCYYKTTRLTELQYSVYNRNLFLVRRLLSEGADPDSRVTSNWGDTPLQMAARLDYPEIVSILMENGVDVNAPPGRIDGRTALQAAAESGNIETVQLFLRRNADVNAPAGYERGLTALQAAAESGSIEIVRLLLLRNANVNAPAGHNRGLTALQAALMNGHSDIAELLLRSNADIHADPSPHYGLTTIETAISGRNLSMLKILMENGPEERDSTLAICTAAKYGWVQGVRYLLQHE</sequence>
<feature type="repeat" description="ANK" evidence="3">
    <location>
        <begin position="461"/>
        <end position="493"/>
    </location>
</feature>
<dbReference type="PROSITE" id="PS50088">
    <property type="entry name" value="ANK_REPEAT"/>
    <property type="match status" value="4"/>
</dbReference>
<dbReference type="EMBL" id="DF933835">
    <property type="protein sequence ID" value="GAM40612.1"/>
    <property type="molecule type" value="Genomic_DNA"/>
</dbReference>
<feature type="repeat" description="ANK" evidence="3">
    <location>
        <begin position="426"/>
        <end position="458"/>
    </location>
</feature>
<dbReference type="SUPFAM" id="SSF48403">
    <property type="entry name" value="Ankyrin repeat"/>
    <property type="match status" value="1"/>
</dbReference>
<feature type="repeat" description="ANK" evidence="3">
    <location>
        <begin position="496"/>
        <end position="528"/>
    </location>
</feature>
<evidence type="ECO:0000313" key="6">
    <source>
        <dbReference type="Proteomes" id="UP000053095"/>
    </source>
</evidence>
<dbReference type="Pfam" id="PF14420">
    <property type="entry name" value="Clr5"/>
    <property type="match status" value="1"/>
</dbReference>
<keyword evidence="1" id="KW-0677">Repeat</keyword>
<dbReference type="InterPro" id="IPR025676">
    <property type="entry name" value="Clr5_dom"/>
</dbReference>
<gene>
    <name evidence="5" type="ORF">TCE0_039f13091</name>
</gene>
<feature type="repeat" description="ANK" evidence="3">
    <location>
        <begin position="531"/>
        <end position="563"/>
    </location>
</feature>